<feature type="coiled-coil region" evidence="1">
    <location>
        <begin position="193"/>
        <end position="220"/>
    </location>
</feature>
<dbReference type="OrthoDB" id="2068440at2"/>
<dbReference type="STRING" id="553973.CLOHYLEM_07437"/>
<proteinExistence type="predicted"/>
<feature type="transmembrane region" description="Helical" evidence="2">
    <location>
        <begin position="65"/>
        <end position="86"/>
    </location>
</feature>
<reference evidence="3" key="2">
    <citation type="submission" date="2013-06" db="EMBL/GenBank/DDBJ databases">
        <title>Draft genome sequence of Clostridium hylemonae (DSM 15053).</title>
        <authorList>
            <person name="Sudarsanam P."/>
            <person name="Ley R."/>
            <person name="Guruge J."/>
            <person name="Turnbaugh P.J."/>
            <person name="Mahowald M."/>
            <person name="Liep D."/>
            <person name="Gordon J."/>
        </authorList>
    </citation>
    <scope>NUCLEOTIDE SEQUENCE</scope>
    <source>
        <strain evidence="3">DSM 15053</strain>
    </source>
</reference>
<evidence type="ECO:0000313" key="3">
    <source>
        <dbReference type="EMBL" id="EEG72434.1"/>
    </source>
</evidence>
<keyword evidence="2" id="KW-0472">Membrane</keyword>
<keyword evidence="2" id="KW-1133">Transmembrane helix</keyword>
<evidence type="ECO:0000256" key="1">
    <source>
        <dbReference type="SAM" id="Coils"/>
    </source>
</evidence>
<dbReference type="RefSeq" id="WP_006444782.1">
    <property type="nucleotide sequence ID" value="NZ_CP036524.1"/>
</dbReference>
<feature type="transmembrane region" description="Helical" evidence="2">
    <location>
        <begin position="7"/>
        <end position="25"/>
    </location>
</feature>
<dbReference type="EMBL" id="ABYI02000041">
    <property type="protein sequence ID" value="EEG72434.1"/>
    <property type="molecule type" value="Genomic_DNA"/>
</dbReference>
<dbReference type="HOGENOM" id="CLU_849170_0_0_9"/>
<evidence type="ECO:0000313" key="4">
    <source>
        <dbReference type="Proteomes" id="UP000004893"/>
    </source>
</evidence>
<organism evidence="3 4">
    <name type="scientific">[Clostridium] hylemonae DSM 15053</name>
    <dbReference type="NCBI Taxonomy" id="553973"/>
    <lineage>
        <taxon>Bacteria</taxon>
        <taxon>Bacillati</taxon>
        <taxon>Bacillota</taxon>
        <taxon>Clostridia</taxon>
        <taxon>Lachnospirales</taxon>
        <taxon>Lachnospiraceae</taxon>
    </lineage>
</organism>
<feature type="transmembrane region" description="Helical" evidence="2">
    <location>
        <begin position="135"/>
        <end position="161"/>
    </location>
</feature>
<feature type="transmembrane region" description="Helical" evidence="2">
    <location>
        <begin position="93"/>
        <end position="115"/>
    </location>
</feature>
<accession>C0C5Q0</accession>
<dbReference type="AlphaFoldDB" id="C0C5Q0"/>
<dbReference type="Proteomes" id="UP000004893">
    <property type="component" value="Unassembled WGS sequence"/>
</dbReference>
<protein>
    <submittedName>
        <fullName evidence="3">Uncharacterized protein</fullName>
    </submittedName>
</protein>
<comment type="caution">
    <text evidence="3">The sequence shown here is derived from an EMBL/GenBank/DDBJ whole genome shotgun (WGS) entry which is preliminary data.</text>
</comment>
<gene>
    <name evidence="3" type="ORF">CLOHYLEM_07437</name>
</gene>
<sequence length="327" mass="35870">MKEKLKYAVGALLACSLVAGFMPLIEVGAMKMSVMDILKIGVGTYGDTELIREVMELFKEYLRPSIITVVILIILILAGAFLTVVLDASKAYIAALVSGAVNNVLVIILCVSVKGKIDEVESAFNFFGLSSGIRFHVSTIVLWILLYAVIFGLSACGIVLGKSGQKTEGARDIMPENLSDRKNPWEADLDPKKQAYLERIGQLEQERKAARKATERAAGQTEGSTFHGAIGGRNGRYASKVYPLQEKVQVFFIKDGTGEVLITGEKSGNTTAGVYYISEYEEYCVEPYEKNSFFLTSGQPLGRDRRYHLPRGTEVYIGDRGHAFVLA</sequence>
<evidence type="ECO:0000256" key="2">
    <source>
        <dbReference type="SAM" id="Phobius"/>
    </source>
</evidence>
<keyword evidence="4" id="KW-1185">Reference proteome</keyword>
<reference evidence="3" key="1">
    <citation type="submission" date="2009-02" db="EMBL/GenBank/DDBJ databases">
        <authorList>
            <person name="Fulton L."/>
            <person name="Clifton S."/>
            <person name="Fulton B."/>
            <person name="Xu J."/>
            <person name="Minx P."/>
            <person name="Pepin K.H."/>
            <person name="Johnson M."/>
            <person name="Bhonagiri V."/>
            <person name="Nash W.E."/>
            <person name="Mardis E.R."/>
            <person name="Wilson R.K."/>
        </authorList>
    </citation>
    <scope>NUCLEOTIDE SEQUENCE [LARGE SCALE GENOMIC DNA]</scope>
    <source>
        <strain evidence="3">DSM 15053</strain>
    </source>
</reference>
<name>C0C5Q0_9FIRM</name>
<keyword evidence="1" id="KW-0175">Coiled coil</keyword>
<keyword evidence="2" id="KW-0812">Transmembrane</keyword>